<sequence length="435" mass="47983">MVLIKSNNHWAFLEEIEAPMWVDLTLEGRSNNQNIDDKWFFTHHPVHQSSSHDLKLAFSQLFEERTLNFEISVSSSLNLPNSVSRSRGDFEDKKCKGSCQGFAMDKHIVSEKLSSGSATKLSYTDSKGISSSNMSLVSYASCLTENSRPNVSVTGSSSEGKEPADSRTSSTIITGLGRQQQCKATEVTSQPLSMSSRLLSDMRRSLRKSCANRQVSRLEVNNCQRQSSGHNSSSSNSSTTCSSLNPGFDAKSITNTSEQHLKSSVGVGNFSRMTQTAINKSKDSSVFSSTLKIPVKDASSNSRRVSKFYAKPTKLAHLESSKPKILRPKAPLLQQRNLQKTCLQPKKKESLDGIGRCKTVVAGKENAIRRIAVSQKCNGRDPSTFSMVKDQKRTEHKVPQRLGGRSVVSSKQQAKKYHPSEGKSLGNGSKRVYFR</sequence>
<dbReference type="GeneID" id="111483281"/>
<feature type="region of interest" description="Disordered" evidence="1">
    <location>
        <begin position="147"/>
        <end position="196"/>
    </location>
</feature>
<evidence type="ECO:0000256" key="1">
    <source>
        <dbReference type="SAM" id="MobiDB-lite"/>
    </source>
</evidence>
<dbReference type="Proteomes" id="UP000504608">
    <property type="component" value="Unplaced"/>
</dbReference>
<feature type="compositionally biased region" description="Polar residues" evidence="1">
    <location>
        <begin position="166"/>
        <end position="191"/>
    </location>
</feature>
<evidence type="ECO:0000313" key="2">
    <source>
        <dbReference type="Proteomes" id="UP000504608"/>
    </source>
</evidence>
<feature type="region of interest" description="Disordered" evidence="1">
    <location>
        <begin position="383"/>
        <end position="435"/>
    </location>
</feature>
<keyword evidence="2" id="KW-1185">Reference proteome</keyword>
<dbReference type="OrthoDB" id="1923324at2759"/>
<protein>
    <submittedName>
        <fullName evidence="3">Uncharacterized protein LOC111483281 isoform X1</fullName>
    </submittedName>
</protein>
<dbReference type="AlphaFoldDB" id="A0A6J1JAR4"/>
<feature type="region of interest" description="Disordered" evidence="1">
    <location>
        <begin position="221"/>
        <end position="243"/>
    </location>
</feature>
<gene>
    <name evidence="3" type="primary">LOC111483281</name>
</gene>
<feature type="compositionally biased region" description="Polar residues" evidence="1">
    <location>
        <begin position="147"/>
        <end position="158"/>
    </location>
</feature>
<name>A0A6J1JAR4_CUCMA</name>
<feature type="compositionally biased region" description="Basic and acidic residues" evidence="1">
    <location>
        <begin position="389"/>
        <end position="398"/>
    </location>
</feature>
<proteinExistence type="predicted"/>
<accession>A0A6J1JAR4</accession>
<dbReference type="KEGG" id="cmax:111483281"/>
<feature type="compositionally biased region" description="Low complexity" evidence="1">
    <location>
        <begin position="227"/>
        <end position="243"/>
    </location>
</feature>
<dbReference type="RefSeq" id="XP_022985210.1">
    <property type="nucleotide sequence ID" value="XM_023129442.1"/>
</dbReference>
<organism evidence="2 3">
    <name type="scientific">Cucurbita maxima</name>
    <name type="common">Pumpkin</name>
    <name type="synonym">Winter squash</name>
    <dbReference type="NCBI Taxonomy" id="3661"/>
    <lineage>
        <taxon>Eukaryota</taxon>
        <taxon>Viridiplantae</taxon>
        <taxon>Streptophyta</taxon>
        <taxon>Embryophyta</taxon>
        <taxon>Tracheophyta</taxon>
        <taxon>Spermatophyta</taxon>
        <taxon>Magnoliopsida</taxon>
        <taxon>eudicotyledons</taxon>
        <taxon>Gunneridae</taxon>
        <taxon>Pentapetalae</taxon>
        <taxon>rosids</taxon>
        <taxon>fabids</taxon>
        <taxon>Cucurbitales</taxon>
        <taxon>Cucurbitaceae</taxon>
        <taxon>Cucurbiteae</taxon>
        <taxon>Cucurbita</taxon>
    </lineage>
</organism>
<evidence type="ECO:0000313" key="3">
    <source>
        <dbReference type="RefSeq" id="XP_022985210.1"/>
    </source>
</evidence>
<reference evidence="3" key="1">
    <citation type="submission" date="2025-08" db="UniProtKB">
        <authorList>
            <consortium name="RefSeq"/>
        </authorList>
    </citation>
    <scope>IDENTIFICATION</scope>
    <source>
        <tissue evidence="3">Young leaves</tissue>
    </source>
</reference>